<dbReference type="PANTHER" id="PTHR11851:SF219">
    <property type="entry name" value="HYPOTHETICAL ZINC PROTEASE"/>
    <property type="match status" value="1"/>
</dbReference>
<accession>A0A517PNI7</accession>
<dbReference type="Gene3D" id="3.30.830.10">
    <property type="entry name" value="Metalloenzyme, LuxS/M16 peptidase-like"/>
    <property type="match status" value="2"/>
</dbReference>
<protein>
    <submittedName>
        <fullName evidence="3">Peptidase M16 inactive domain protein</fullName>
    </submittedName>
</protein>
<feature type="domain" description="Peptidase M16 N-terminal" evidence="1">
    <location>
        <begin position="18"/>
        <end position="143"/>
    </location>
</feature>
<evidence type="ECO:0000259" key="2">
    <source>
        <dbReference type="Pfam" id="PF05193"/>
    </source>
</evidence>
<evidence type="ECO:0000313" key="3">
    <source>
        <dbReference type="EMBL" id="QDT20932.1"/>
    </source>
</evidence>
<dbReference type="OrthoDB" id="9762085at2"/>
<evidence type="ECO:0000259" key="1">
    <source>
        <dbReference type="Pfam" id="PF00675"/>
    </source>
</evidence>
<organism evidence="3 4">
    <name type="scientific">Gimesia chilikensis</name>
    <dbReference type="NCBI Taxonomy" id="2605989"/>
    <lineage>
        <taxon>Bacteria</taxon>
        <taxon>Pseudomonadati</taxon>
        <taxon>Planctomycetota</taxon>
        <taxon>Planctomycetia</taxon>
        <taxon>Planctomycetales</taxon>
        <taxon>Planctomycetaceae</taxon>
        <taxon>Gimesia</taxon>
    </lineage>
</organism>
<dbReference type="InterPro" id="IPR011765">
    <property type="entry name" value="Pept_M16_N"/>
</dbReference>
<dbReference type="GO" id="GO:0046872">
    <property type="term" value="F:metal ion binding"/>
    <property type="evidence" value="ECO:0007669"/>
    <property type="project" value="InterPro"/>
</dbReference>
<name>A0A517PNI7_9PLAN</name>
<dbReference type="PANTHER" id="PTHR11851">
    <property type="entry name" value="METALLOPROTEASE"/>
    <property type="match status" value="1"/>
</dbReference>
<dbReference type="Pfam" id="PF05193">
    <property type="entry name" value="Peptidase_M16_C"/>
    <property type="match status" value="1"/>
</dbReference>
<dbReference type="InterPro" id="IPR011249">
    <property type="entry name" value="Metalloenz_LuxS/M16"/>
</dbReference>
<dbReference type="AlphaFoldDB" id="A0A517PNI7"/>
<dbReference type="EMBL" id="CP036266">
    <property type="protein sequence ID" value="QDT20932.1"/>
    <property type="molecule type" value="Genomic_DNA"/>
</dbReference>
<proteinExistence type="predicted"/>
<gene>
    <name evidence="3" type="ORF">HG66A1_27230</name>
</gene>
<reference evidence="3 4" key="1">
    <citation type="submission" date="2019-02" db="EMBL/GenBank/DDBJ databases">
        <title>Deep-cultivation of Planctomycetes and their phenomic and genomic characterization uncovers novel biology.</title>
        <authorList>
            <person name="Wiegand S."/>
            <person name="Jogler M."/>
            <person name="Boedeker C."/>
            <person name="Pinto D."/>
            <person name="Vollmers J."/>
            <person name="Rivas-Marin E."/>
            <person name="Kohn T."/>
            <person name="Peeters S.H."/>
            <person name="Heuer A."/>
            <person name="Rast P."/>
            <person name="Oberbeckmann S."/>
            <person name="Bunk B."/>
            <person name="Jeske O."/>
            <person name="Meyerdierks A."/>
            <person name="Storesund J.E."/>
            <person name="Kallscheuer N."/>
            <person name="Luecker S."/>
            <person name="Lage O.M."/>
            <person name="Pohl T."/>
            <person name="Merkel B.J."/>
            <person name="Hornburger P."/>
            <person name="Mueller R.-W."/>
            <person name="Bruemmer F."/>
            <person name="Labrenz M."/>
            <person name="Spormann A.M."/>
            <person name="Op den Camp H."/>
            <person name="Overmann J."/>
            <person name="Amann R."/>
            <person name="Jetten M.S.M."/>
            <person name="Mascher T."/>
            <person name="Medema M.H."/>
            <person name="Devos D.P."/>
            <person name="Kaster A.-K."/>
            <person name="Ovreas L."/>
            <person name="Rohde M."/>
            <person name="Galperin M.Y."/>
            <person name="Jogler C."/>
        </authorList>
    </citation>
    <scope>NUCLEOTIDE SEQUENCE [LARGE SCALE GENOMIC DNA]</scope>
    <source>
        <strain evidence="3 4">HG66A1</strain>
    </source>
</reference>
<dbReference type="SUPFAM" id="SSF63411">
    <property type="entry name" value="LuxS/MPP-like metallohydrolase"/>
    <property type="match status" value="2"/>
</dbReference>
<dbReference type="RefSeq" id="WP_145184446.1">
    <property type="nucleotide sequence ID" value="NZ_CP036266.1"/>
</dbReference>
<sequence length="416" mass="45510">MGKQLIQTHRFPNGLTLVTESMPDVQSAAFTIMVPGGSIYDPPDKRGTASILADLISRGAGEYDSQQLSSALDNLGVQRHEGVSNAHITFTGATLADKIGETLKIYAHIIREPHLPEDQFDASRAGVAQALLSVEDDARQKALVELKRRAFPAPWGLPSDGELAHLAGITIDDIRTHYNAGFHPDDTIIGIAGNIDFDEVRDLIESLFGDWEPSAGREEPALDFPTEKTFFTEQETTQTHLGVAYDAVPYGHPDYYTAWAAVGILSGGMSARLFTEVREKRGLCYTVSASLVGMPGIGRVLCYAGTTSERAQETLDVTLHELQRLGEGIDISELERCKARAKSSLIMSQESTSSRAASIARDWFYLKHITTLDQIHDEIQQLTTDRILGYVHAHPAANFTVLTIGPKPLEVPRDLS</sequence>
<dbReference type="InterPro" id="IPR050361">
    <property type="entry name" value="MPP/UQCRC_Complex"/>
</dbReference>
<keyword evidence="4" id="KW-1185">Reference proteome</keyword>
<evidence type="ECO:0000313" key="4">
    <source>
        <dbReference type="Proteomes" id="UP000320421"/>
    </source>
</evidence>
<dbReference type="InterPro" id="IPR007863">
    <property type="entry name" value="Peptidase_M16_C"/>
</dbReference>
<dbReference type="Pfam" id="PF00675">
    <property type="entry name" value="Peptidase_M16"/>
    <property type="match status" value="1"/>
</dbReference>
<feature type="domain" description="Peptidase M16 C-terminal" evidence="2">
    <location>
        <begin position="169"/>
        <end position="339"/>
    </location>
</feature>
<dbReference type="Proteomes" id="UP000320421">
    <property type="component" value="Chromosome"/>
</dbReference>